<evidence type="ECO:0000256" key="2">
    <source>
        <dbReference type="PROSITE-ProRule" id="PRU00059"/>
    </source>
</evidence>
<dbReference type="Proteomes" id="UP000054359">
    <property type="component" value="Unassembled WGS sequence"/>
</dbReference>
<dbReference type="InterPro" id="IPR002172">
    <property type="entry name" value="LDrepeatLR_classA_rpt"/>
</dbReference>
<accession>A0A087TTY7</accession>
<evidence type="ECO:0000256" key="3">
    <source>
        <dbReference type="SAM" id="Phobius"/>
    </source>
</evidence>
<dbReference type="InterPro" id="IPR035914">
    <property type="entry name" value="Sperma_CUB_dom_sf"/>
</dbReference>
<evidence type="ECO:0000259" key="4">
    <source>
        <dbReference type="PROSITE" id="PS01180"/>
    </source>
</evidence>
<keyword evidence="1" id="KW-1015">Disulfide bond</keyword>
<feature type="domain" description="CUB" evidence="4">
    <location>
        <begin position="1"/>
        <end position="96"/>
    </location>
</feature>
<organism evidence="5 6">
    <name type="scientific">Stegodyphus mimosarum</name>
    <name type="common">African social velvet spider</name>
    <dbReference type="NCBI Taxonomy" id="407821"/>
    <lineage>
        <taxon>Eukaryota</taxon>
        <taxon>Metazoa</taxon>
        <taxon>Ecdysozoa</taxon>
        <taxon>Arthropoda</taxon>
        <taxon>Chelicerata</taxon>
        <taxon>Arachnida</taxon>
        <taxon>Araneae</taxon>
        <taxon>Araneomorphae</taxon>
        <taxon>Entelegynae</taxon>
        <taxon>Eresoidea</taxon>
        <taxon>Eresidae</taxon>
        <taxon>Stegodyphus</taxon>
    </lineage>
</organism>
<keyword evidence="3" id="KW-1133">Transmembrane helix</keyword>
<dbReference type="OrthoDB" id="10020456at2759"/>
<sequence>MKIYVRILKMQLYGSIANCAEAELTIYDGYSSISFNPKVLQKYCGDLRYYKNVEEQTQLSGRNRLLLRFKTSASQIMKGEDLDKNAVGFKIVWTAVEFKTEGKCQEFVCRESRYCINTADNSCSEMRNYCIDKSLVCNGYPNCGNEDYTDEDKCNIPLLAGCGAAAGVLLLSFLIGFCLYRKHSTVRNALSQSQSLNMQLRQLEHSPSYSGRPPTGNFYYQPPDHSASQNCTVHPGSSYEILPSKAVPRIDRRTMR</sequence>
<dbReference type="PROSITE" id="PS01180">
    <property type="entry name" value="CUB"/>
    <property type="match status" value="1"/>
</dbReference>
<proteinExistence type="predicted"/>
<keyword evidence="6" id="KW-1185">Reference proteome</keyword>
<dbReference type="STRING" id="407821.A0A087TTY7"/>
<feature type="transmembrane region" description="Helical" evidence="3">
    <location>
        <begin position="158"/>
        <end position="180"/>
    </location>
</feature>
<evidence type="ECO:0000313" key="5">
    <source>
        <dbReference type="EMBL" id="KFM68576.1"/>
    </source>
</evidence>
<dbReference type="InterPro" id="IPR000859">
    <property type="entry name" value="CUB_dom"/>
</dbReference>
<feature type="non-terminal residue" evidence="5">
    <location>
        <position position="256"/>
    </location>
</feature>
<dbReference type="SUPFAM" id="SSF49854">
    <property type="entry name" value="Spermadhesin, CUB domain"/>
    <property type="match status" value="1"/>
</dbReference>
<dbReference type="Gene3D" id="2.60.120.290">
    <property type="entry name" value="Spermadhesin, CUB domain"/>
    <property type="match status" value="1"/>
</dbReference>
<gene>
    <name evidence="5" type="ORF">X975_08681</name>
</gene>
<comment type="caution">
    <text evidence="2">Lacks conserved residue(s) required for the propagation of feature annotation.</text>
</comment>
<dbReference type="CDD" id="cd00112">
    <property type="entry name" value="LDLa"/>
    <property type="match status" value="1"/>
</dbReference>
<keyword evidence="3" id="KW-0472">Membrane</keyword>
<evidence type="ECO:0000256" key="1">
    <source>
        <dbReference type="ARBA" id="ARBA00023157"/>
    </source>
</evidence>
<protein>
    <recommendedName>
        <fullName evidence="4">CUB domain-containing protein</fullName>
    </recommendedName>
</protein>
<dbReference type="OMA" id="CESAPRF"/>
<keyword evidence="3" id="KW-0812">Transmembrane</keyword>
<name>A0A087TTY7_STEMI</name>
<dbReference type="AlphaFoldDB" id="A0A087TTY7"/>
<dbReference type="EMBL" id="KK116723">
    <property type="protein sequence ID" value="KFM68576.1"/>
    <property type="molecule type" value="Genomic_DNA"/>
</dbReference>
<reference evidence="5 6" key="1">
    <citation type="submission" date="2013-11" db="EMBL/GenBank/DDBJ databases">
        <title>Genome sequencing of Stegodyphus mimosarum.</title>
        <authorList>
            <person name="Bechsgaard J."/>
        </authorList>
    </citation>
    <scope>NUCLEOTIDE SEQUENCE [LARGE SCALE GENOMIC DNA]</scope>
</reference>
<evidence type="ECO:0000313" key="6">
    <source>
        <dbReference type="Proteomes" id="UP000054359"/>
    </source>
</evidence>